<dbReference type="Gene3D" id="3.50.30.50">
    <property type="entry name" value="Putative cyclase"/>
    <property type="match status" value="1"/>
</dbReference>
<proteinExistence type="predicted"/>
<gene>
    <name evidence="1" type="ORF">ADK38_27615</name>
</gene>
<dbReference type="PANTHER" id="PTHR31118">
    <property type="entry name" value="CYCLASE-LIKE PROTEIN 2"/>
    <property type="match status" value="1"/>
</dbReference>
<accession>A0ABR5J0V9</accession>
<keyword evidence="2" id="KW-1185">Reference proteome</keyword>
<name>A0ABR5J0V9_9ACTN</name>
<evidence type="ECO:0000313" key="1">
    <source>
        <dbReference type="EMBL" id="KOG87045.1"/>
    </source>
</evidence>
<dbReference type="EMBL" id="LGUT01002458">
    <property type="protein sequence ID" value="KOG87045.1"/>
    <property type="molecule type" value="Genomic_DNA"/>
</dbReference>
<dbReference type="PANTHER" id="PTHR31118:SF12">
    <property type="entry name" value="CYCLASE-LIKE PROTEIN 2"/>
    <property type="match status" value="1"/>
</dbReference>
<protein>
    <submittedName>
        <fullName evidence="1">Cyclase</fullName>
    </submittedName>
</protein>
<dbReference type="InterPro" id="IPR007325">
    <property type="entry name" value="KFase/CYL"/>
</dbReference>
<evidence type="ECO:0000313" key="2">
    <source>
        <dbReference type="Proteomes" id="UP000037020"/>
    </source>
</evidence>
<dbReference type="Proteomes" id="UP000037020">
    <property type="component" value="Unassembled WGS sequence"/>
</dbReference>
<sequence>MGDGPGPTARFIDLSQAVDAGQWEVDPVRHEVMSPAEGGRHMAEGMRRHHGVEFDPAELPDGELLSLDTLTLTTHTGTHVDAPSHYGSRAAYGTPRHIDRMPLDWFQRPGFRLDLRGEPVGAIGADRVRRALDEAGSVPRPLDIVLLHTGADELAGTPEFFTDFAGLDAAATHLLLDLGVRVIGTDAFSLDAPFGHMIKEYQRTGDRGVLWPAHFVGREREYCQIERLANLGALPGPTGFTVSCFPVKIAGAGAGWTRAVAVVEEGVDGVSE</sequence>
<comment type="caution">
    <text evidence="1">The sequence shown here is derived from an EMBL/GenBank/DDBJ whole genome shotgun (WGS) entry which is preliminary data.</text>
</comment>
<organism evidence="1 2">
    <name type="scientific">Streptomyces varsoviensis</name>
    <dbReference type="NCBI Taxonomy" id="67373"/>
    <lineage>
        <taxon>Bacteria</taxon>
        <taxon>Bacillati</taxon>
        <taxon>Actinomycetota</taxon>
        <taxon>Actinomycetes</taxon>
        <taxon>Kitasatosporales</taxon>
        <taxon>Streptomycetaceae</taxon>
        <taxon>Streptomyces</taxon>
    </lineage>
</organism>
<dbReference type="Pfam" id="PF04199">
    <property type="entry name" value="Cyclase"/>
    <property type="match status" value="1"/>
</dbReference>
<dbReference type="InterPro" id="IPR037175">
    <property type="entry name" value="KFase_sf"/>
</dbReference>
<reference evidence="1 2" key="1">
    <citation type="submission" date="2015-07" db="EMBL/GenBank/DDBJ databases">
        <authorList>
            <person name="Ju K.-S."/>
            <person name="Doroghazi J.R."/>
            <person name="Metcalf W.W."/>
        </authorList>
    </citation>
    <scope>NUCLEOTIDE SEQUENCE [LARGE SCALE GENOMIC DNA]</scope>
    <source>
        <strain evidence="1 2">NRRL B-3589</strain>
    </source>
</reference>
<dbReference type="SUPFAM" id="SSF102198">
    <property type="entry name" value="Putative cyclase"/>
    <property type="match status" value="1"/>
</dbReference>